<dbReference type="EMBL" id="JBHLTS010000079">
    <property type="protein sequence ID" value="MFC0518474.1"/>
    <property type="molecule type" value="Genomic_DNA"/>
</dbReference>
<keyword evidence="2" id="KW-0328">Glycosyltransferase</keyword>
<dbReference type="InterPro" id="IPR028098">
    <property type="entry name" value="Glyco_trans_4-like_N"/>
</dbReference>
<keyword evidence="3" id="KW-1185">Reference proteome</keyword>
<dbReference type="RefSeq" id="WP_377026191.1">
    <property type="nucleotide sequence ID" value="NZ_JBHLTS010000079.1"/>
</dbReference>
<sequence length="403" mass="46295">MKILILTHRVPFPQNGGYAIVVCNTIKGLIALGHEVSLVALNGKKYHGSVQTTEDELLQKIQYTSYDININVSVLDAIGNLFSKKSNDVDRYYDAEFEKLLLRELRQTAYDIIQFEGLFVTPYLTAIRKHSKARLIYRSHNIEHQVWMRLAQQKSDLFKKWYLHLLARRVKDYELQQLNKFDAIAVFTNEDKKTLLSYGVTIPVEIFPVGISLPDYKPDYNKTEFPSLFFLGSLDWMPNREGIEWFIENFYKDLTEGDLRVKFYVAGHNIPDSFDDYEVMGKIFIQGEVDDAFEFVNSKAIMVVPLLSSGGMRVKIVEGMAMEKCIISTSLGAEGINFINGTNILIANNRQEFYGAIERCIADEEFCRNIGLNARRLIEEQHDVHVVAPRLVAFYQSLEPLFA</sequence>
<keyword evidence="2" id="KW-0808">Transferase</keyword>
<protein>
    <submittedName>
        <fullName evidence="2">Glycosyltransferase family 4 protein</fullName>
        <ecNumber evidence="2">2.4.-.-</ecNumber>
    </submittedName>
</protein>
<dbReference type="SUPFAM" id="SSF53756">
    <property type="entry name" value="UDP-Glycosyltransferase/glycogen phosphorylase"/>
    <property type="match status" value="1"/>
</dbReference>
<accession>A0ABV6LG63</accession>
<dbReference type="Gene3D" id="3.40.50.2000">
    <property type="entry name" value="Glycogen Phosphorylase B"/>
    <property type="match status" value="2"/>
</dbReference>
<evidence type="ECO:0000259" key="1">
    <source>
        <dbReference type="Pfam" id="PF13439"/>
    </source>
</evidence>
<dbReference type="PANTHER" id="PTHR12526">
    <property type="entry name" value="GLYCOSYLTRANSFERASE"/>
    <property type="match status" value="1"/>
</dbReference>
<evidence type="ECO:0000313" key="2">
    <source>
        <dbReference type="EMBL" id="MFC0518474.1"/>
    </source>
</evidence>
<dbReference type="PANTHER" id="PTHR12526:SF630">
    <property type="entry name" value="GLYCOSYLTRANSFERASE"/>
    <property type="match status" value="1"/>
</dbReference>
<dbReference type="Proteomes" id="UP001589828">
    <property type="component" value="Unassembled WGS sequence"/>
</dbReference>
<name>A0ABV6LG63_9SPHI</name>
<proteinExistence type="predicted"/>
<feature type="domain" description="Glycosyltransferase subfamily 4-like N-terminal" evidence="1">
    <location>
        <begin position="16"/>
        <end position="212"/>
    </location>
</feature>
<organism evidence="2 3">
    <name type="scientific">Mucilaginibacter angelicae</name>
    <dbReference type="NCBI Taxonomy" id="869718"/>
    <lineage>
        <taxon>Bacteria</taxon>
        <taxon>Pseudomonadati</taxon>
        <taxon>Bacteroidota</taxon>
        <taxon>Sphingobacteriia</taxon>
        <taxon>Sphingobacteriales</taxon>
        <taxon>Sphingobacteriaceae</taxon>
        <taxon>Mucilaginibacter</taxon>
    </lineage>
</organism>
<comment type="caution">
    <text evidence="2">The sequence shown here is derived from an EMBL/GenBank/DDBJ whole genome shotgun (WGS) entry which is preliminary data.</text>
</comment>
<evidence type="ECO:0000313" key="3">
    <source>
        <dbReference type="Proteomes" id="UP001589828"/>
    </source>
</evidence>
<reference evidence="2 3" key="1">
    <citation type="submission" date="2024-09" db="EMBL/GenBank/DDBJ databases">
        <authorList>
            <person name="Sun Q."/>
            <person name="Mori K."/>
        </authorList>
    </citation>
    <scope>NUCLEOTIDE SEQUENCE [LARGE SCALE GENOMIC DNA]</scope>
    <source>
        <strain evidence="2 3">NCAIM B.02415</strain>
    </source>
</reference>
<dbReference type="GO" id="GO:0016757">
    <property type="term" value="F:glycosyltransferase activity"/>
    <property type="evidence" value="ECO:0007669"/>
    <property type="project" value="UniProtKB-KW"/>
</dbReference>
<dbReference type="Pfam" id="PF13692">
    <property type="entry name" value="Glyco_trans_1_4"/>
    <property type="match status" value="1"/>
</dbReference>
<gene>
    <name evidence="2" type="ORF">ACFFGT_29940</name>
</gene>
<dbReference type="EC" id="2.4.-.-" evidence="2"/>
<dbReference type="Pfam" id="PF13439">
    <property type="entry name" value="Glyco_transf_4"/>
    <property type="match status" value="1"/>
</dbReference>
<dbReference type="CDD" id="cd03801">
    <property type="entry name" value="GT4_PimA-like"/>
    <property type="match status" value="1"/>
</dbReference>